<dbReference type="PANTHER" id="PTHR43179:SF12">
    <property type="entry name" value="GALACTOFURANOSYLTRANSFERASE GLFT2"/>
    <property type="match status" value="1"/>
</dbReference>
<dbReference type="GO" id="GO:0016757">
    <property type="term" value="F:glycosyltransferase activity"/>
    <property type="evidence" value="ECO:0007669"/>
    <property type="project" value="UniProtKB-KW"/>
</dbReference>
<evidence type="ECO:0000256" key="3">
    <source>
        <dbReference type="ARBA" id="ARBA00022676"/>
    </source>
</evidence>
<keyword evidence="7" id="KW-1185">Reference proteome</keyword>
<dbReference type="eggNOG" id="COG1215">
    <property type="taxonomic scope" value="Bacteria"/>
</dbReference>
<comment type="similarity">
    <text evidence="2">Belongs to the glycosyltransferase 2 family.</text>
</comment>
<evidence type="ECO:0000313" key="6">
    <source>
        <dbReference type="EMBL" id="BAD57257.1"/>
    </source>
</evidence>
<dbReference type="CAZy" id="GT2">
    <property type="family name" value="Glycosyltransferase Family 2"/>
</dbReference>
<sequence length="288" mass="32054">MTPAVMEIDVLVPTRNRPTELATTLSGLAAQDFPDFGVIVSDQSDDAPSYDTPAARTMARVLRRHGHPVRFGSHCPPRGMAEHRAHLLAQSRARYVLFLDDDVWLEPDTVRRMHASITEWGCGLVGCAVQGLSYLSDFRPHELEPFERWRGRPEPEHIVRGEPAWERWRLHNAANPTHLGEAVATEPGARVPYKIAWVGGCVLYDRAALVETGGFDFWTELPPQHSGEDVLAQLRVLARYGGAGILPSGAVHLESPTTVRERPVEAYEIVPPDFWPERAVRGGRSARP</sequence>
<reference evidence="6 7" key="1">
    <citation type="journal article" date="2004" name="Proc. Natl. Acad. Sci. U.S.A.">
        <title>The complete genomic sequence of Nocardia farcinica IFM 10152.</title>
        <authorList>
            <person name="Ishikawa J."/>
            <person name="Yamashita A."/>
            <person name="Mikami Y."/>
            <person name="Hoshino Y."/>
            <person name="Kurita H."/>
            <person name="Hotta K."/>
            <person name="Shiba T."/>
            <person name="Hattori M."/>
        </authorList>
    </citation>
    <scope>NUCLEOTIDE SEQUENCE [LARGE SCALE GENOMIC DNA]</scope>
    <source>
        <strain evidence="6 7">IFM 10152</strain>
    </source>
</reference>
<feature type="domain" description="Glycosyltransferase 2-like" evidence="5">
    <location>
        <begin position="10"/>
        <end position="144"/>
    </location>
</feature>
<evidence type="ECO:0000256" key="1">
    <source>
        <dbReference type="ARBA" id="ARBA00004776"/>
    </source>
</evidence>
<dbReference type="Proteomes" id="UP000006820">
    <property type="component" value="Chromosome"/>
</dbReference>
<dbReference type="STRING" id="247156.NFA_24100"/>
<protein>
    <submittedName>
        <fullName evidence="6">Putative glycosyltransferase</fullName>
    </submittedName>
</protein>
<accession>Q5YX34</accession>
<organism evidence="6 7">
    <name type="scientific">Nocardia farcinica (strain IFM 10152)</name>
    <dbReference type="NCBI Taxonomy" id="247156"/>
    <lineage>
        <taxon>Bacteria</taxon>
        <taxon>Bacillati</taxon>
        <taxon>Actinomycetota</taxon>
        <taxon>Actinomycetes</taxon>
        <taxon>Mycobacteriales</taxon>
        <taxon>Nocardiaceae</taxon>
        <taxon>Nocardia</taxon>
    </lineage>
</organism>
<dbReference type="CDD" id="cd00761">
    <property type="entry name" value="Glyco_tranf_GTA_type"/>
    <property type="match status" value="1"/>
</dbReference>
<evidence type="ECO:0000256" key="2">
    <source>
        <dbReference type="ARBA" id="ARBA00006739"/>
    </source>
</evidence>
<dbReference type="PANTHER" id="PTHR43179">
    <property type="entry name" value="RHAMNOSYLTRANSFERASE WBBL"/>
    <property type="match status" value="1"/>
</dbReference>
<dbReference type="Pfam" id="PF00535">
    <property type="entry name" value="Glycos_transf_2"/>
    <property type="match status" value="1"/>
</dbReference>
<evidence type="ECO:0000313" key="7">
    <source>
        <dbReference type="Proteomes" id="UP000006820"/>
    </source>
</evidence>
<dbReference type="HOGENOM" id="CLU_083829_0_0_11"/>
<dbReference type="InterPro" id="IPR001173">
    <property type="entry name" value="Glyco_trans_2-like"/>
</dbReference>
<evidence type="ECO:0000259" key="5">
    <source>
        <dbReference type="Pfam" id="PF00535"/>
    </source>
</evidence>
<dbReference type="SUPFAM" id="SSF53448">
    <property type="entry name" value="Nucleotide-diphospho-sugar transferases"/>
    <property type="match status" value="1"/>
</dbReference>
<name>Q5YX34_NOCFA</name>
<proteinExistence type="inferred from homology"/>
<gene>
    <name evidence="6" type="ordered locus">NFA_24100</name>
</gene>
<dbReference type="Gene3D" id="3.90.550.10">
    <property type="entry name" value="Spore Coat Polysaccharide Biosynthesis Protein SpsA, Chain A"/>
    <property type="match status" value="1"/>
</dbReference>
<dbReference type="KEGG" id="nfa:NFA_24100"/>
<dbReference type="AlphaFoldDB" id="Q5YX34"/>
<dbReference type="InterPro" id="IPR029044">
    <property type="entry name" value="Nucleotide-diphossugar_trans"/>
</dbReference>
<evidence type="ECO:0000256" key="4">
    <source>
        <dbReference type="ARBA" id="ARBA00022679"/>
    </source>
</evidence>
<keyword evidence="4 6" id="KW-0808">Transferase</keyword>
<comment type="pathway">
    <text evidence="1">Cell wall biogenesis; cell wall polysaccharide biosynthesis.</text>
</comment>
<keyword evidence="3" id="KW-0328">Glycosyltransferase</keyword>
<dbReference type="EMBL" id="AP006618">
    <property type="protein sequence ID" value="BAD57257.1"/>
    <property type="molecule type" value="Genomic_DNA"/>
</dbReference>